<feature type="compositionally biased region" description="Basic and acidic residues" evidence="1">
    <location>
        <begin position="70"/>
        <end position="84"/>
    </location>
</feature>
<feature type="region of interest" description="Disordered" evidence="1">
    <location>
        <begin position="55"/>
        <end position="84"/>
    </location>
</feature>
<sequence>MKTALQLSAVALAALLAVGCSNTQQQETSARLTANENATARAQARADEAYRKAEEALAAAQRAQQSADEANERAMRMLERTSRK</sequence>
<dbReference type="RefSeq" id="WP_080050283.1">
    <property type="nucleotide sequence ID" value="NZ_CP020100.1"/>
</dbReference>
<feature type="signal peptide" evidence="2">
    <location>
        <begin position="1"/>
        <end position="23"/>
    </location>
</feature>
<feature type="chain" id="PRO_5012753105" description="Outer membrane lipoprotein I" evidence="2">
    <location>
        <begin position="24"/>
        <end position="84"/>
    </location>
</feature>
<gene>
    <name evidence="3" type="ORF">BVH74_11925</name>
</gene>
<proteinExistence type="predicted"/>
<dbReference type="Pfam" id="PF11839">
    <property type="entry name" value="Alanine_zipper"/>
    <property type="match status" value="1"/>
</dbReference>
<evidence type="ECO:0000256" key="1">
    <source>
        <dbReference type="SAM" id="MobiDB-lite"/>
    </source>
</evidence>
<evidence type="ECO:0000313" key="4">
    <source>
        <dbReference type="Proteomes" id="UP000243488"/>
    </source>
</evidence>
<dbReference type="NCBIfam" id="NF040598">
    <property type="entry name" value="Ala_zip_lipo"/>
    <property type="match status" value="1"/>
</dbReference>
<reference evidence="3 4" key="1">
    <citation type="submission" date="2017-03" db="EMBL/GenBank/DDBJ databases">
        <title>Complete genome sequence of the novel DNRA strain Pseudomonas sp. S-6-2 isolated from Chinese polluted river sediment. Journal of Biotechnology.</title>
        <authorList>
            <person name="Li J."/>
            <person name="Xiang F."/>
            <person name="Wang L."/>
            <person name="Xi L."/>
            <person name="Liu J."/>
        </authorList>
    </citation>
    <scope>NUCLEOTIDE SEQUENCE [LARGE SCALE GENOMIC DNA]</scope>
    <source>
        <strain evidence="3 4">S-6-2</strain>
    </source>
</reference>
<dbReference type="KEGG" id="ppha:BVH74_11925"/>
<organism evidence="3 4">
    <name type="scientific">Halopseudomonas phragmitis</name>
    <dbReference type="NCBI Taxonomy" id="1931241"/>
    <lineage>
        <taxon>Bacteria</taxon>
        <taxon>Pseudomonadati</taxon>
        <taxon>Pseudomonadota</taxon>
        <taxon>Gammaproteobacteria</taxon>
        <taxon>Pseudomonadales</taxon>
        <taxon>Pseudomonadaceae</taxon>
        <taxon>Halopseudomonas</taxon>
    </lineage>
</organism>
<keyword evidence="4" id="KW-1185">Reference proteome</keyword>
<name>A0A1V0B668_9GAMM</name>
<evidence type="ECO:0000256" key="2">
    <source>
        <dbReference type="SAM" id="SignalP"/>
    </source>
</evidence>
<evidence type="ECO:0000313" key="3">
    <source>
        <dbReference type="EMBL" id="AQZ95415.1"/>
    </source>
</evidence>
<dbReference type="Proteomes" id="UP000243488">
    <property type="component" value="Chromosome"/>
</dbReference>
<dbReference type="PROSITE" id="PS51257">
    <property type="entry name" value="PROKAR_LIPOPROTEIN"/>
    <property type="match status" value="1"/>
</dbReference>
<dbReference type="EMBL" id="CP020100">
    <property type="protein sequence ID" value="AQZ95415.1"/>
    <property type="molecule type" value="Genomic_DNA"/>
</dbReference>
<accession>A0A1V0B668</accession>
<protein>
    <recommendedName>
        <fullName evidence="5">Outer membrane lipoprotein I</fullName>
    </recommendedName>
</protein>
<dbReference type="AlphaFoldDB" id="A0A1V0B668"/>
<dbReference type="InterPro" id="IPR021793">
    <property type="entry name" value="Oprl"/>
</dbReference>
<evidence type="ECO:0008006" key="5">
    <source>
        <dbReference type="Google" id="ProtNLM"/>
    </source>
</evidence>
<keyword evidence="2" id="KW-0732">Signal</keyword>
<feature type="compositionally biased region" description="Low complexity" evidence="1">
    <location>
        <begin position="56"/>
        <end position="68"/>
    </location>
</feature>
<dbReference type="STRING" id="1931241.BVH74_11925"/>